<dbReference type="PANTHER" id="PTHR46111:SF1">
    <property type="entry name" value="RIBOSOMAL RNA SMALL SUBUNIT METHYLTRANSFERASE I"/>
    <property type="match status" value="1"/>
</dbReference>
<organism evidence="8 9">
    <name type="scientific">Desulfuromusa kysingii</name>
    <dbReference type="NCBI Taxonomy" id="37625"/>
    <lineage>
        <taxon>Bacteria</taxon>
        <taxon>Pseudomonadati</taxon>
        <taxon>Thermodesulfobacteriota</taxon>
        <taxon>Desulfuromonadia</taxon>
        <taxon>Desulfuromonadales</taxon>
        <taxon>Geopsychrobacteraceae</taxon>
        <taxon>Desulfuromusa</taxon>
    </lineage>
</organism>
<dbReference type="SUPFAM" id="SSF53790">
    <property type="entry name" value="Tetrapyrrole methylase"/>
    <property type="match status" value="1"/>
</dbReference>
<accession>A0A1H3ZK53</accession>
<comment type="catalytic activity">
    <reaction evidence="6">
        <text>cytidine(1402) in 16S rRNA + S-adenosyl-L-methionine = 2'-O-methylcytidine(1402) in 16S rRNA + S-adenosyl-L-homocysteine + H(+)</text>
        <dbReference type="Rhea" id="RHEA:42924"/>
        <dbReference type="Rhea" id="RHEA-COMP:10285"/>
        <dbReference type="Rhea" id="RHEA-COMP:10286"/>
        <dbReference type="ChEBI" id="CHEBI:15378"/>
        <dbReference type="ChEBI" id="CHEBI:57856"/>
        <dbReference type="ChEBI" id="CHEBI:59789"/>
        <dbReference type="ChEBI" id="CHEBI:74495"/>
        <dbReference type="ChEBI" id="CHEBI:82748"/>
        <dbReference type="EC" id="2.1.1.198"/>
    </reaction>
</comment>
<proteinExistence type="inferred from homology"/>
<dbReference type="GO" id="GO:0005737">
    <property type="term" value="C:cytoplasm"/>
    <property type="evidence" value="ECO:0007669"/>
    <property type="project" value="UniProtKB-SubCell"/>
</dbReference>
<evidence type="ECO:0000256" key="2">
    <source>
        <dbReference type="ARBA" id="ARBA00022552"/>
    </source>
</evidence>
<comment type="similarity">
    <text evidence="6">Belongs to the methyltransferase superfamily. RsmI family.</text>
</comment>
<dbReference type="FunFam" id="3.30.950.10:FF:000002">
    <property type="entry name" value="Ribosomal RNA small subunit methyltransferase I"/>
    <property type="match status" value="1"/>
</dbReference>
<dbReference type="InterPro" id="IPR014777">
    <property type="entry name" value="4pyrrole_Mease_sub1"/>
</dbReference>
<gene>
    <name evidence="6" type="primary">rsmI</name>
    <name evidence="8" type="ORF">SAMN05660420_01545</name>
</gene>
<evidence type="ECO:0000313" key="8">
    <source>
        <dbReference type="EMBL" id="SEA23644.1"/>
    </source>
</evidence>
<evidence type="ECO:0000256" key="4">
    <source>
        <dbReference type="ARBA" id="ARBA00022679"/>
    </source>
</evidence>
<dbReference type="EC" id="2.1.1.198" evidence="6"/>
<dbReference type="Gene3D" id="3.30.950.10">
    <property type="entry name" value="Methyltransferase, Cobalt-precorrin-4 Transmethylase, Domain 2"/>
    <property type="match status" value="1"/>
</dbReference>
<keyword evidence="1 6" id="KW-0963">Cytoplasm</keyword>
<dbReference type="Pfam" id="PF00590">
    <property type="entry name" value="TP_methylase"/>
    <property type="match status" value="1"/>
</dbReference>
<dbReference type="HAMAP" id="MF_01877">
    <property type="entry name" value="16SrRNA_methyltr_I"/>
    <property type="match status" value="1"/>
</dbReference>
<evidence type="ECO:0000256" key="3">
    <source>
        <dbReference type="ARBA" id="ARBA00022603"/>
    </source>
</evidence>
<feature type="domain" description="Tetrapyrrole methylase" evidence="7">
    <location>
        <begin position="4"/>
        <end position="204"/>
    </location>
</feature>
<dbReference type="AlphaFoldDB" id="A0A1H3ZK53"/>
<dbReference type="GO" id="GO:0070677">
    <property type="term" value="F:rRNA (cytosine-2'-O-)-methyltransferase activity"/>
    <property type="evidence" value="ECO:0007669"/>
    <property type="project" value="UniProtKB-UniRule"/>
</dbReference>
<sequence length="274" mass="29934">MSGTLYVVATPIGNLEDITYRAVRILEEVSLVAAEDTRHSRKLLNHYGINTPLISYHEHNEESRSTQLLVKLKAGESVALISDAGTPCIADPGYRLVSRCRMEGVVVAAVPGPSAVITALSISGLPTDAFRFVGFLPTKTHGRCQFLEQIKAEPQTIVCYEAPHRLIVCLADMATICGVDRPIAVARELTKRHEELFSGTIGEAQNYFSQNPVKGEIVLLLGAAPERPPEGTVIDALTRLRQESDLSWKEIVKQVAKEFGVPGSDVYKESLGLR</sequence>
<keyword evidence="3 6" id="KW-0489">Methyltransferase</keyword>
<keyword evidence="4 6" id="KW-0808">Transferase</keyword>
<evidence type="ECO:0000259" key="7">
    <source>
        <dbReference type="Pfam" id="PF00590"/>
    </source>
</evidence>
<dbReference type="Proteomes" id="UP000199409">
    <property type="component" value="Unassembled WGS sequence"/>
</dbReference>
<evidence type="ECO:0000313" key="9">
    <source>
        <dbReference type="Proteomes" id="UP000199409"/>
    </source>
</evidence>
<dbReference type="CDD" id="cd11648">
    <property type="entry name" value="RsmI"/>
    <property type="match status" value="1"/>
</dbReference>
<dbReference type="Gene3D" id="3.40.1010.10">
    <property type="entry name" value="Cobalt-precorrin-4 Transmethylase, Domain 1"/>
    <property type="match status" value="1"/>
</dbReference>
<dbReference type="PANTHER" id="PTHR46111">
    <property type="entry name" value="RIBOSOMAL RNA SMALL SUBUNIT METHYLTRANSFERASE I"/>
    <property type="match status" value="1"/>
</dbReference>
<dbReference type="InterPro" id="IPR014776">
    <property type="entry name" value="4pyrrole_Mease_sub2"/>
</dbReference>
<comment type="function">
    <text evidence="6">Catalyzes the 2'-O-methylation of the ribose of cytidine 1402 (C1402) in 16S rRNA.</text>
</comment>
<dbReference type="InterPro" id="IPR000878">
    <property type="entry name" value="4pyrrol_Mease"/>
</dbReference>
<dbReference type="NCBIfam" id="TIGR00096">
    <property type="entry name" value="16S rRNA (cytidine(1402)-2'-O)-methyltransferase"/>
    <property type="match status" value="1"/>
</dbReference>
<keyword evidence="9" id="KW-1185">Reference proteome</keyword>
<dbReference type="InterPro" id="IPR035996">
    <property type="entry name" value="4pyrrol_Methylase_sf"/>
</dbReference>
<evidence type="ECO:0000256" key="1">
    <source>
        <dbReference type="ARBA" id="ARBA00022490"/>
    </source>
</evidence>
<protein>
    <recommendedName>
        <fullName evidence="6">Ribosomal RNA small subunit methyltransferase I</fullName>
        <ecNumber evidence="6">2.1.1.198</ecNumber>
    </recommendedName>
    <alternativeName>
        <fullName evidence="6">16S rRNA 2'-O-ribose C1402 methyltransferase</fullName>
    </alternativeName>
    <alternativeName>
        <fullName evidence="6">rRNA (cytidine-2'-O-)-methyltransferase RsmI</fullName>
    </alternativeName>
</protein>
<dbReference type="STRING" id="37625.SAMN05660420_01545"/>
<dbReference type="FunFam" id="3.40.1010.10:FF:000002">
    <property type="entry name" value="Ribosomal RNA small subunit methyltransferase I"/>
    <property type="match status" value="1"/>
</dbReference>
<comment type="subcellular location">
    <subcellularLocation>
        <location evidence="6">Cytoplasm</location>
    </subcellularLocation>
</comment>
<dbReference type="RefSeq" id="WP_092346390.1">
    <property type="nucleotide sequence ID" value="NZ_FNQN01000004.1"/>
</dbReference>
<name>A0A1H3ZK53_9BACT</name>
<dbReference type="PIRSF" id="PIRSF005917">
    <property type="entry name" value="MTase_YraL"/>
    <property type="match status" value="1"/>
</dbReference>
<reference evidence="8 9" key="1">
    <citation type="submission" date="2016-10" db="EMBL/GenBank/DDBJ databases">
        <authorList>
            <person name="de Groot N.N."/>
        </authorList>
    </citation>
    <scope>NUCLEOTIDE SEQUENCE [LARGE SCALE GENOMIC DNA]</scope>
    <source>
        <strain evidence="8 9">DSM 7343</strain>
    </source>
</reference>
<dbReference type="EMBL" id="FNQN01000004">
    <property type="protein sequence ID" value="SEA23644.1"/>
    <property type="molecule type" value="Genomic_DNA"/>
</dbReference>
<keyword evidence="2 6" id="KW-0698">rRNA processing</keyword>
<evidence type="ECO:0000256" key="6">
    <source>
        <dbReference type="HAMAP-Rule" id="MF_01877"/>
    </source>
</evidence>
<evidence type="ECO:0000256" key="5">
    <source>
        <dbReference type="ARBA" id="ARBA00022691"/>
    </source>
</evidence>
<dbReference type="InterPro" id="IPR008189">
    <property type="entry name" value="rRNA_ssu_MeTfrase_I"/>
</dbReference>
<keyword evidence="5 6" id="KW-0949">S-adenosyl-L-methionine</keyword>
<dbReference type="OrthoDB" id="9809084at2"/>